<keyword evidence="2" id="KW-0560">Oxidoreductase</keyword>
<dbReference type="InterPro" id="IPR002347">
    <property type="entry name" value="SDR_fam"/>
</dbReference>
<keyword evidence="4" id="KW-1185">Reference proteome</keyword>
<dbReference type="GO" id="GO:0016491">
    <property type="term" value="F:oxidoreductase activity"/>
    <property type="evidence" value="ECO:0007669"/>
    <property type="project" value="UniProtKB-KW"/>
</dbReference>
<reference evidence="3" key="1">
    <citation type="journal article" date="2014" name="Int. J. Syst. Evol. Microbiol.">
        <title>Complete genome sequence of Corynebacterium casei LMG S-19264T (=DSM 44701T), isolated from a smear-ripened cheese.</title>
        <authorList>
            <consortium name="US DOE Joint Genome Institute (JGI-PGF)"/>
            <person name="Walter F."/>
            <person name="Albersmeier A."/>
            <person name="Kalinowski J."/>
            <person name="Ruckert C."/>
        </authorList>
    </citation>
    <scope>NUCLEOTIDE SEQUENCE</scope>
    <source>
        <strain evidence="3">CGMCC 4.3508</strain>
    </source>
</reference>
<comment type="caution">
    <text evidence="3">The sequence shown here is derived from an EMBL/GenBank/DDBJ whole genome shotgun (WGS) entry which is preliminary data.</text>
</comment>
<dbReference type="RefSeq" id="WP_062997879.1">
    <property type="nucleotide sequence ID" value="NZ_BMMH01000005.1"/>
</dbReference>
<dbReference type="Gene3D" id="3.40.50.720">
    <property type="entry name" value="NAD(P)-binding Rossmann-like Domain"/>
    <property type="match status" value="1"/>
</dbReference>
<evidence type="ECO:0000313" key="3">
    <source>
        <dbReference type="EMBL" id="GGL12025.1"/>
    </source>
</evidence>
<dbReference type="Pfam" id="PF13561">
    <property type="entry name" value="adh_short_C2"/>
    <property type="match status" value="1"/>
</dbReference>
<dbReference type="EMBL" id="BMMH01000005">
    <property type="protein sequence ID" value="GGL12025.1"/>
    <property type="molecule type" value="Genomic_DNA"/>
</dbReference>
<dbReference type="CDD" id="cd05233">
    <property type="entry name" value="SDR_c"/>
    <property type="match status" value="1"/>
</dbReference>
<dbReference type="PANTHER" id="PTHR24321">
    <property type="entry name" value="DEHYDROGENASES, SHORT CHAIN"/>
    <property type="match status" value="1"/>
</dbReference>
<evidence type="ECO:0000313" key="4">
    <source>
        <dbReference type="Proteomes" id="UP000638263"/>
    </source>
</evidence>
<gene>
    <name evidence="3" type="ORF">GCM10011588_28020</name>
</gene>
<dbReference type="InterPro" id="IPR036291">
    <property type="entry name" value="NAD(P)-bd_dom_sf"/>
</dbReference>
<dbReference type="Proteomes" id="UP000638263">
    <property type="component" value="Unassembled WGS sequence"/>
</dbReference>
<dbReference type="PANTHER" id="PTHR24321:SF8">
    <property type="entry name" value="ESTRADIOL 17-BETA-DEHYDROGENASE 8-RELATED"/>
    <property type="match status" value="1"/>
</dbReference>
<accession>A0A917RL29</accession>
<sequence length="256" mass="26879">MRLQNKRTIITAAASGMGKAGVELFAREGAFVAAIDRDAEALEAVVAAVEANGGKAVGFVADLADNDAVVESFAQATRWLGGLDVLWSHAGIPAPTETENLDLDAYQRAAQLNVTQSTLLAGRALTVMREQQRGSIVFTASSAGLVGSAQSPLYSLFKAGIIGLTKGLAVRYAVDGIRVNAVCPGMVATPMLYNDFMTSDPRFTPEETEQRFVSAIPMGRPGRPDEIAHAALWLASDDSSFVTGVPLPVDGGLVAR</sequence>
<dbReference type="PRINTS" id="PR00080">
    <property type="entry name" value="SDRFAMILY"/>
</dbReference>
<proteinExistence type="inferred from homology"/>
<reference evidence="3" key="2">
    <citation type="submission" date="2020-09" db="EMBL/GenBank/DDBJ databases">
        <authorList>
            <person name="Sun Q."/>
            <person name="Zhou Y."/>
        </authorList>
    </citation>
    <scope>NUCLEOTIDE SEQUENCE</scope>
    <source>
        <strain evidence="3">CGMCC 4.3508</strain>
    </source>
</reference>
<comment type="similarity">
    <text evidence="1">Belongs to the short-chain dehydrogenases/reductases (SDR) family.</text>
</comment>
<dbReference type="SUPFAM" id="SSF51735">
    <property type="entry name" value="NAD(P)-binding Rossmann-fold domains"/>
    <property type="match status" value="1"/>
</dbReference>
<dbReference type="FunFam" id="3.40.50.720:FF:000084">
    <property type="entry name" value="Short-chain dehydrogenase reductase"/>
    <property type="match status" value="1"/>
</dbReference>
<name>A0A917RL29_9NOCA</name>
<dbReference type="PRINTS" id="PR00081">
    <property type="entry name" value="GDHRDH"/>
</dbReference>
<organism evidence="3 4">
    <name type="scientific">Nocardia jinanensis</name>
    <dbReference type="NCBI Taxonomy" id="382504"/>
    <lineage>
        <taxon>Bacteria</taxon>
        <taxon>Bacillati</taxon>
        <taxon>Actinomycetota</taxon>
        <taxon>Actinomycetes</taxon>
        <taxon>Mycobacteriales</taxon>
        <taxon>Nocardiaceae</taxon>
        <taxon>Nocardia</taxon>
    </lineage>
</organism>
<evidence type="ECO:0000256" key="2">
    <source>
        <dbReference type="ARBA" id="ARBA00023002"/>
    </source>
</evidence>
<protein>
    <submittedName>
        <fullName evidence="3">3-oxoacyl-ACP reductase</fullName>
    </submittedName>
</protein>
<evidence type="ECO:0000256" key="1">
    <source>
        <dbReference type="ARBA" id="ARBA00006484"/>
    </source>
</evidence>
<dbReference type="AlphaFoldDB" id="A0A917RL29"/>